<dbReference type="Proteomes" id="UP001071478">
    <property type="component" value="Unassembled WGS sequence"/>
</dbReference>
<feature type="compositionally biased region" description="Basic and acidic residues" evidence="1">
    <location>
        <begin position="232"/>
        <end position="266"/>
    </location>
</feature>
<evidence type="ECO:0000313" key="5">
    <source>
        <dbReference type="Proteomes" id="UP001071478"/>
    </source>
</evidence>
<feature type="compositionally biased region" description="Basic and acidic residues" evidence="1">
    <location>
        <begin position="368"/>
        <end position="378"/>
    </location>
</feature>
<dbReference type="InterPro" id="IPR046672">
    <property type="entry name" value="DUF6542"/>
</dbReference>
<keyword evidence="2" id="KW-0812">Transmembrane</keyword>
<keyword evidence="2" id="KW-0472">Membrane</keyword>
<evidence type="ECO:0000256" key="1">
    <source>
        <dbReference type="SAM" id="MobiDB-lite"/>
    </source>
</evidence>
<proteinExistence type="predicted"/>
<comment type="caution">
    <text evidence="4">The sequence shown here is derived from an EMBL/GenBank/DDBJ whole genome shotgun (WGS) entry which is preliminary data.</text>
</comment>
<feature type="compositionally biased region" description="Basic and acidic residues" evidence="1">
    <location>
        <begin position="186"/>
        <end position="210"/>
    </location>
</feature>
<reference evidence="4" key="1">
    <citation type="submission" date="2022-11" db="EMBL/GenBank/DDBJ databases">
        <title>Corynebacterium sp. isolated from Penguins.</title>
        <authorList>
            <person name="Sedlar K."/>
            <person name="Svec P."/>
        </authorList>
    </citation>
    <scope>NUCLEOTIDE SEQUENCE</scope>
    <source>
        <strain evidence="4">P7374</strain>
    </source>
</reference>
<protein>
    <recommendedName>
        <fullName evidence="3">DUF6542 domain-containing protein</fullName>
    </recommendedName>
</protein>
<feature type="transmembrane region" description="Helical" evidence="2">
    <location>
        <begin position="50"/>
        <end position="69"/>
    </location>
</feature>
<name>A0A9Q4C8X6_9CORY</name>
<feature type="transmembrane region" description="Helical" evidence="2">
    <location>
        <begin position="116"/>
        <end position="139"/>
    </location>
</feature>
<feature type="region of interest" description="Disordered" evidence="1">
    <location>
        <begin position="165"/>
        <end position="400"/>
    </location>
</feature>
<keyword evidence="2" id="KW-1133">Transmembrane helix</keyword>
<dbReference type="Pfam" id="PF20177">
    <property type="entry name" value="DUF6542"/>
    <property type="match status" value="1"/>
</dbReference>
<feature type="transmembrane region" description="Helical" evidence="2">
    <location>
        <begin position="74"/>
        <end position="96"/>
    </location>
</feature>
<evidence type="ECO:0000259" key="3">
    <source>
        <dbReference type="Pfam" id="PF20177"/>
    </source>
</evidence>
<feature type="domain" description="DUF6542" evidence="3">
    <location>
        <begin position="22"/>
        <end position="145"/>
    </location>
</feature>
<dbReference type="RefSeq" id="WP_248168191.1">
    <property type="nucleotide sequence ID" value="NZ_JALNJA010000003.1"/>
</dbReference>
<feature type="transmembrane region" description="Helical" evidence="2">
    <location>
        <begin position="21"/>
        <end position="44"/>
    </location>
</feature>
<evidence type="ECO:0000313" key="4">
    <source>
        <dbReference type="EMBL" id="MCX7468747.1"/>
    </source>
</evidence>
<dbReference type="AlphaFoldDB" id="A0A9Q4C8X6"/>
<gene>
    <name evidence="4" type="ORF">OS129_07650</name>
</gene>
<accession>A0A9Q4C8X6</accession>
<dbReference type="EMBL" id="JAPMKU010000003">
    <property type="protein sequence ID" value="MCX7468747.1"/>
    <property type="molecule type" value="Genomic_DNA"/>
</dbReference>
<sequence>MPQQSTNRSSNRRPGPPVRRVGAPTWSCPLILLLALIVGTVISIDQQQISGAYLWFFAVTSLACTLFVVPRGLWLTVSSVPLLFGAATPVAAWTIARSSAAEGSDAFSATGIATAIYPLAQHFPILAATTVGCVLIAVLRITRVRQLQITAERNHRQVRRQISAAEERNISTASRARSVSSRARREKVEGDTRPTVAELRRKTLEEEAARRRAARPAPGDPRSGGGQRVRSRPVDDRRRSTTEHATDHPSGRSRLRRPEQDLDVTPRTRRVSRPGEPVQPGTTRAEAGRPTPAPGVRRPRPEVRRDRYSVGEPARGRVRDPRDQRQREDSSAYPRAPRRRPVSGPQSPRGERNPTGNDVAPEVPAPGHVRDNARRSPAPEDTPQKPSKPRHRWLDDDLYS</sequence>
<feature type="compositionally biased region" description="Low complexity" evidence="1">
    <location>
        <begin position="171"/>
        <end position="181"/>
    </location>
</feature>
<feature type="compositionally biased region" description="Basic and acidic residues" evidence="1">
    <location>
        <begin position="299"/>
        <end position="330"/>
    </location>
</feature>
<feature type="compositionally biased region" description="Low complexity" evidence="1">
    <location>
        <begin position="7"/>
        <end position="20"/>
    </location>
</feature>
<evidence type="ECO:0000256" key="2">
    <source>
        <dbReference type="SAM" id="Phobius"/>
    </source>
</evidence>
<feature type="region of interest" description="Disordered" evidence="1">
    <location>
        <begin position="1"/>
        <end position="20"/>
    </location>
</feature>
<organism evidence="4 5">
    <name type="scientific">Corynebacterium pygosceleis</name>
    <dbReference type="NCBI Taxonomy" id="2800406"/>
    <lineage>
        <taxon>Bacteria</taxon>
        <taxon>Bacillati</taxon>
        <taxon>Actinomycetota</taxon>
        <taxon>Actinomycetes</taxon>
        <taxon>Mycobacteriales</taxon>
        <taxon>Corynebacteriaceae</taxon>
        <taxon>Corynebacterium</taxon>
    </lineage>
</organism>